<dbReference type="GO" id="GO:0000290">
    <property type="term" value="P:deadenylation-dependent decapping of nuclear-transcribed mRNA"/>
    <property type="evidence" value="ECO:0007669"/>
    <property type="project" value="InterPro"/>
</dbReference>
<dbReference type="GO" id="GO:0000184">
    <property type="term" value="P:nuclear-transcribed mRNA catabolic process, nonsense-mediated decay"/>
    <property type="evidence" value="ECO:0007669"/>
    <property type="project" value="InterPro"/>
</dbReference>
<keyword evidence="5" id="KW-0479">Metal-binding</keyword>
<reference evidence="11" key="1">
    <citation type="submission" date="2018-07" db="EMBL/GenBank/DDBJ databases">
        <authorList>
            <person name="Quirk P.G."/>
            <person name="Krulwich T.A."/>
        </authorList>
    </citation>
    <scope>NUCLEOTIDE SEQUENCE</scope>
    <source>
        <strain evidence="11">Anand</strain>
    </source>
</reference>
<dbReference type="InterPro" id="IPR007722">
    <property type="entry name" value="DCP2_BoxA"/>
</dbReference>
<comment type="subcellular location">
    <subcellularLocation>
        <location evidence="2">Cytoplasm</location>
    </subcellularLocation>
</comment>
<dbReference type="PANTHER" id="PTHR23114">
    <property type="entry name" value="M7GPPPN-MRNA HYDROLASE"/>
    <property type="match status" value="1"/>
</dbReference>
<evidence type="ECO:0000256" key="8">
    <source>
        <dbReference type="ARBA" id="ARBA00023211"/>
    </source>
</evidence>
<dbReference type="InterPro" id="IPR044099">
    <property type="entry name" value="Dcp2_NUDIX"/>
</dbReference>
<evidence type="ECO:0000256" key="7">
    <source>
        <dbReference type="ARBA" id="ARBA00022884"/>
    </source>
</evidence>
<dbReference type="GO" id="GO:0140933">
    <property type="term" value="F:5'-(N(7)-methylguanosine 5'-triphospho)-[mRNA] hydrolase activity"/>
    <property type="evidence" value="ECO:0007669"/>
    <property type="project" value="InterPro"/>
</dbReference>
<dbReference type="InterPro" id="IPR020084">
    <property type="entry name" value="NUDIX_hydrolase_CS"/>
</dbReference>
<evidence type="ECO:0000256" key="4">
    <source>
        <dbReference type="ARBA" id="ARBA00022490"/>
    </source>
</evidence>
<evidence type="ECO:0000256" key="5">
    <source>
        <dbReference type="ARBA" id="ARBA00022723"/>
    </source>
</evidence>
<dbReference type="SUPFAM" id="SSF140586">
    <property type="entry name" value="Dcp2 domain-like"/>
    <property type="match status" value="1"/>
</dbReference>
<name>A0A3B0MUT5_THEAN</name>
<feature type="domain" description="Nudix hydrolase" evidence="9">
    <location>
        <begin position="103"/>
        <end position="231"/>
    </location>
</feature>
<accession>A0A3B0MUT5</accession>
<dbReference type="PROSITE" id="PS51462">
    <property type="entry name" value="NUDIX"/>
    <property type="match status" value="1"/>
</dbReference>
<dbReference type="SUPFAM" id="SSF55811">
    <property type="entry name" value="Nudix"/>
    <property type="match status" value="1"/>
</dbReference>
<keyword evidence="7" id="KW-0694">RNA-binding</keyword>
<evidence type="ECO:0000313" key="11">
    <source>
        <dbReference type="EMBL" id="SVP93222.1"/>
    </source>
</evidence>
<dbReference type="InterPro" id="IPR015797">
    <property type="entry name" value="NUDIX_hydrolase-like_dom_sf"/>
</dbReference>
<dbReference type="Pfam" id="PF05026">
    <property type="entry name" value="DCP2"/>
    <property type="match status" value="1"/>
</dbReference>
<evidence type="ECO:0000256" key="2">
    <source>
        <dbReference type="ARBA" id="ARBA00004496"/>
    </source>
</evidence>
<dbReference type="CDD" id="cd03672">
    <property type="entry name" value="NUDIX_Dcp2p_Nudt20"/>
    <property type="match status" value="1"/>
</dbReference>
<keyword evidence="8" id="KW-0464">Manganese</keyword>
<dbReference type="InterPro" id="IPR000086">
    <property type="entry name" value="NUDIX_hydrolase_dom"/>
</dbReference>
<dbReference type="SMART" id="SM01125">
    <property type="entry name" value="DCP2"/>
    <property type="match status" value="1"/>
</dbReference>
<dbReference type="PROSITE" id="PS00893">
    <property type="entry name" value="NUDIX_BOX"/>
    <property type="match status" value="1"/>
</dbReference>
<evidence type="ECO:0000313" key="10">
    <source>
        <dbReference type="EMBL" id="SVP92417.1"/>
    </source>
</evidence>
<sequence length="341" mass="40417">MDLRSTLSEEVNELLDSALLDCYGRFITLLPEEVLTDHIHLPFHLQETYWWYCDKWRDRNPSLPSFNFSQFIKFVCVDCPILQRFVNQNDLKTMITNWRAYKKKIPIRGGIIFNVLCDKVLLVQSYSSKNWSFPRGKIDEAENDRSCAAREIYEETGLDLITHINDDVYLELIEDDLNLKLFLIPGIDETQALKQSSNYEISEFKWFPLKQLENKRYLKFGTFHVKPFVKKILEFSREFQNGKFATHFPAQFDLYQEAINNKLRMTRIANSETFGSASRWSPEEMFRVNSEKFGIISTYKEDETDNFNPFSNWNPVEISSNDKRNKYKDRQLVPFDPNSFF</sequence>
<organism evidence="11">
    <name type="scientific">Theileria annulata</name>
    <dbReference type="NCBI Taxonomy" id="5874"/>
    <lineage>
        <taxon>Eukaryota</taxon>
        <taxon>Sar</taxon>
        <taxon>Alveolata</taxon>
        <taxon>Apicomplexa</taxon>
        <taxon>Aconoidasida</taxon>
        <taxon>Piroplasmida</taxon>
        <taxon>Theileriidae</taxon>
        <taxon>Theileria</taxon>
    </lineage>
</organism>
<dbReference type="PANTHER" id="PTHR23114:SF17">
    <property type="entry name" value="M7GPPPN-MRNA HYDROLASE"/>
    <property type="match status" value="1"/>
</dbReference>
<dbReference type="Gene3D" id="1.10.10.1050">
    <property type="entry name" value="Dcp2, box A domain"/>
    <property type="match status" value="1"/>
</dbReference>
<dbReference type="GO" id="GO:0030145">
    <property type="term" value="F:manganese ion binding"/>
    <property type="evidence" value="ECO:0007669"/>
    <property type="project" value="InterPro"/>
</dbReference>
<dbReference type="Pfam" id="PF00293">
    <property type="entry name" value="NUDIX"/>
    <property type="match status" value="1"/>
</dbReference>
<gene>
    <name evidence="11" type="ORF">TAT_000221000</name>
    <name evidence="10" type="ORF">TAV_000221000</name>
</gene>
<evidence type="ECO:0000256" key="6">
    <source>
        <dbReference type="ARBA" id="ARBA00022801"/>
    </source>
</evidence>
<dbReference type="GO" id="GO:0003723">
    <property type="term" value="F:RNA binding"/>
    <property type="evidence" value="ECO:0007669"/>
    <property type="project" value="UniProtKB-KW"/>
</dbReference>
<dbReference type="EMBL" id="UIVT01000003">
    <property type="protein sequence ID" value="SVP93222.1"/>
    <property type="molecule type" value="Genomic_DNA"/>
</dbReference>
<comment type="similarity">
    <text evidence="3">Belongs to the Nudix hydrolase family. DCP2 subfamily.</text>
</comment>
<dbReference type="InterPro" id="IPR036189">
    <property type="entry name" value="DCP2_BoxA_sf"/>
</dbReference>
<dbReference type="VEuPathDB" id="PiroplasmaDB:TA02540"/>
<evidence type="ECO:0000259" key="9">
    <source>
        <dbReference type="PROSITE" id="PS51462"/>
    </source>
</evidence>
<proteinExistence type="inferred from homology"/>
<dbReference type="Gene3D" id="3.90.79.10">
    <property type="entry name" value="Nucleoside Triphosphate Pyrophosphohydrolase"/>
    <property type="match status" value="1"/>
</dbReference>
<evidence type="ECO:0000256" key="1">
    <source>
        <dbReference type="ARBA" id="ARBA00001936"/>
    </source>
</evidence>
<protein>
    <submittedName>
        <fullName evidence="11">Dcp2, box A domain/NUDIX domain containing protein, putative</fullName>
    </submittedName>
</protein>
<evidence type="ECO:0000256" key="3">
    <source>
        <dbReference type="ARBA" id="ARBA00005279"/>
    </source>
</evidence>
<dbReference type="GO" id="GO:0005737">
    <property type="term" value="C:cytoplasm"/>
    <property type="evidence" value="ECO:0007669"/>
    <property type="project" value="UniProtKB-SubCell"/>
</dbReference>
<dbReference type="AlphaFoldDB" id="A0A3B0MUT5"/>
<keyword evidence="6" id="KW-0378">Hydrolase</keyword>
<keyword evidence="4" id="KW-0963">Cytoplasm</keyword>
<dbReference type="EMBL" id="UIVS01000003">
    <property type="protein sequence ID" value="SVP92417.1"/>
    <property type="molecule type" value="Genomic_DNA"/>
</dbReference>
<comment type="cofactor">
    <cofactor evidence="1">
        <name>Mn(2+)</name>
        <dbReference type="ChEBI" id="CHEBI:29035"/>
    </cofactor>
</comment>